<dbReference type="Pfam" id="PF14337">
    <property type="entry name" value="Abi_alpha"/>
    <property type="match status" value="1"/>
</dbReference>
<evidence type="ECO:0000313" key="2">
    <source>
        <dbReference type="Proteomes" id="UP000447876"/>
    </source>
</evidence>
<protein>
    <submittedName>
        <fullName evidence="1">DUF4393 domain-containing protein</fullName>
    </submittedName>
</protein>
<dbReference type="AlphaFoldDB" id="A0A7X3CN95"/>
<dbReference type="InterPro" id="IPR025506">
    <property type="entry name" value="Abi_alpha"/>
</dbReference>
<evidence type="ECO:0000313" key="1">
    <source>
        <dbReference type="EMBL" id="MUG44937.1"/>
    </source>
</evidence>
<comment type="caution">
    <text evidence="1">The sequence shown here is derived from an EMBL/GenBank/DDBJ whole genome shotgun (WGS) entry which is preliminary data.</text>
</comment>
<organism evidence="1 2">
    <name type="scientific">Paenibacillus woosongensis</name>
    <dbReference type="NCBI Taxonomy" id="307580"/>
    <lineage>
        <taxon>Bacteria</taxon>
        <taxon>Bacillati</taxon>
        <taxon>Bacillota</taxon>
        <taxon>Bacilli</taxon>
        <taxon>Bacillales</taxon>
        <taxon>Paenibacillaceae</taxon>
        <taxon>Paenibacillus</taxon>
    </lineage>
</organism>
<name>A0A7X3CN95_9BACL</name>
<dbReference type="Proteomes" id="UP000447876">
    <property type="component" value="Unassembled WGS sequence"/>
</dbReference>
<dbReference type="Gene3D" id="3.30.110.190">
    <property type="match status" value="1"/>
</dbReference>
<reference evidence="1 2" key="1">
    <citation type="submission" date="2019-11" db="EMBL/GenBank/DDBJ databases">
        <title>Draft genome sequences of five Paenibacillus species of dairy origin.</title>
        <authorList>
            <person name="Olajide A.M."/>
            <person name="Chen S."/>
            <person name="Lapointe G."/>
        </authorList>
    </citation>
    <scope>NUCLEOTIDE SEQUENCE [LARGE SCALE GENOMIC DNA]</scope>
    <source>
        <strain evidence="1 2">12CR55</strain>
    </source>
</reference>
<proteinExistence type="predicted"/>
<dbReference type="EMBL" id="WNZW01000002">
    <property type="protein sequence ID" value="MUG44937.1"/>
    <property type="molecule type" value="Genomic_DNA"/>
</dbReference>
<gene>
    <name evidence="1" type="ORF">GNP95_07990</name>
</gene>
<accession>A0A7X3CN95</accession>
<sequence>MSLEDIVNVTKAAKDAGVPVDKLAYNALEKPTTELGEGLGNLFWLVFSPIHAARASLEPRIKQFRQNLENKLSTIPPENLVESPLNIAGPALEAAKYYIEHESIREMFAKLIASSMDNRIQNRAHPSFIEIIKQLSPFDAENLQFLFDNQGKFGIINIDVDTKHPATKRRGSTTVAFNTLPFPKLDATNQSSYLASIENLERLKIIEITYERYYLEDLKYKIFETHQFCQAVRDMIGSAVMSDGSEIISIQDKKGIWEFTSFGKNFTRCCLGLRSDSPL</sequence>
<dbReference type="OrthoDB" id="2339567at2"/>
<dbReference type="RefSeq" id="WP_155610332.1">
    <property type="nucleotide sequence ID" value="NZ_WNZW01000002.1"/>
</dbReference>